<dbReference type="AlphaFoldDB" id="A0AAU6WBG6"/>
<evidence type="ECO:0000313" key="4">
    <source>
        <dbReference type="EMBL" id="XAO44887.1"/>
    </source>
</evidence>
<name>A0AAU6WBG6_9MICC</name>
<accession>A0AAU6WBG6</accession>
<evidence type="ECO:0000256" key="1">
    <source>
        <dbReference type="ARBA" id="ARBA00022679"/>
    </source>
</evidence>
<dbReference type="GO" id="GO:0016747">
    <property type="term" value="F:acyltransferase activity, transferring groups other than amino-acyl groups"/>
    <property type="evidence" value="ECO:0007669"/>
    <property type="project" value="InterPro"/>
</dbReference>
<dbReference type="SUPFAM" id="SSF55729">
    <property type="entry name" value="Acyl-CoA N-acyltransferases (Nat)"/>
    <property type="match status" value="1"/>
</dbReference>
<evidence type="ECO:0000256" key="2">
    <source>
        <dbReference type="ARBA" id="ARBA00023315"/>
    </source>
</evidence>
<dbReference type="Pfam" id="PF00583">
    <property type="entry name" value="Acetyltransf_1"/>
    <property type="match status" value="1"/>
</dbReference>
<dbReference type="Gene3D" id="3.40.630.30">
    <property type="match status" value="1"/>
</dbReference>
<dbReference type="PANTHER" id="PTHR43877">
    <property type="entry name" value="AMINOALKYLPHOSPHONATE N-ACETYLTRANSFERASE-RELATED-RELATED"/>
    <property type="match status" value="1"/>
</dbReference>
<evidence type="ECO:0000259" key="3">
    <source>
        <dbReference type="PROSITE" id="PS51186"/>
    </source>
</evidence>
<dbReference type="Proteomes" id="UP001486888">
    <property type="component" value="Chromosome"/>
</dbReference>
<feature type="domain" description="N-acetyltransferase" evidence="3">
    <location>
        <begin position="171"/>
        <end position="321"/>
    </location>
</feature>
<keyword evidence="1" id="KW-0808">Transferase</keyword>
<dbReference type="CDD" id="cd04301">
    <property type="entry name" value="NAT_SF"/>
    <property type="match status" value="1"/>
</dbReference>
<dbReference type="KEGG" id="gey:QMQ05_11025"/>
<reference evidence="4 5" key="1">
    <citation type="submission" date="2023-05" db="EMBL/GenBank/DDBJ databases">
        <title>Glutamicibacter sp. B1, complete genome.</title>
        <authorList>
            <person name="Long Y.H."/>
            <person name="Fang T."/>
            <person name="Li X.Y."/>
        </authorList>
    </citation>
    <scope>NUCLEOTIDE SEQUENCE [LARGE SCALE GENOMIC DNA]</scope>
    <source>
        <strain evidence="4 5">B1</strain>
    </source>
</reference>
<proteinExistence type="predicted"/>
<dbReference type="InterPro" id="IPR050832">
    <property type="entry name" value="Bact_Acetyltransf"/>
</dbReference>
<gene>
    <name evidence="4" type="ORF">QMQ05_11025</name>
</gene>
<sequence length="321" mass="35627">MTNTEKMTIQDLSVRDLQAWLNLAHATKRTSNSSQALTEATEEFHNALTDDTVDFVGAFMGADLLGCFEARIAGSRSGTTYIALDALLRPESRSIELMRSLVAAMVERARLLGEQQSDEARGLRITADASDQLWVQALKEAGFVTTHSATTMRRALKPSDKNPMVVLPPGLTFAPFNPTQEAGAQLALHNEVFGDVPGSPRWATHHWQEMLVDKPAVRHDLSTVIRSANQIVAYAHTEVWDEDEDATTHYAWIARIGVHESCRKFGLGTALINQVLSASAQAGLPYMELEVEPNNPTEPIRLYQRLRFKETSTELELELMI</sequence>
<organism evidence="4 5">
    <name type="scientific">Glutamicibacter ectropisis</name>
    <dbReference type="NCBI Taxonomy" id="3046593"/>
    <lineage>
        <taxon>Bacteria</taxon>
        <taxon>Bacillati</taxon>
        <taxon>Actinomycetota</taxon>
        <taxon>Actinomycetes</taxon>
        <taxon>Micrococcales</taxon>
        <taxon>Micrococcaceae</taxon>
        <taxon>Glutamicibacter</taxon>
    </lineage>
</organism>
<dbReference type="InterPro" id="IPR016181">
    <property type="entry name" value="Acyl_CoA_acyltransferase"/>
</dbReference>
<keyword evidence="2" id="KW-0012">Acyltransferase</keyword>
<dbReference type="PROSITE" id="PS51186">
    <property type="entry name" value="GNAT"/>
    <property type="match status" value="1"/>
</dbReference>
<evidence type="ECO:0000313" key="5">
    <source>
        <dbReference type="Proteomes" id="UP001486888"/>
    </source>
</evidence>
<protein>
    <submittedName>
        <fullName evidence="4">GNAT family N-acetyltransferase</fullName>
    </submittedName>
</protein>
<dbReference type="RefSeq" id="WP_345470012.1">
    <property type="nucleotide sequence ID" value="NZ_CP125942.1"/>
</dbReference>
<dbReference type="InterPro" id="IPR000182">
    <property type="entry name" value="GNAT_dom"/>
</dbReference>
<keyword evidence="5" id="KW-1185">Reference proteome</keyword>
<dbReference type="EMBL" id="CP125942">
    <property type="protein sequence ID" value="XAO44887.1"/>
    <property type="molecule type" value="Genomic_DNA"/>
</dbReference>